<evidence type="ECO:0000313" key="2">
    <source>
        <dbReference type="Proteomes" id="UP000800235"/>
    </source>
</evidence>
<dbReference type="EMBL" id="MU007147">
    <property type="protein sequence ID" value="KAF2416983.1"/>
    <property type="molecule type" value="Genomic_DNA"/>
</dbReference>
<dbReference type="Proteomes" id="UP000800235">
    <property type="component" value="Unassembled WGS sequence"/>
</dbReference>
<organism evidence="1 2">
    <name type="scientific">Tothia fuscella</name>
    <dbReference type="NCBI Taxonomy" id="1048955"/>
    <lineage>
        <taxon>Eukaryota</taxon>
        <taxon>Fungi</taxon>
        <taxon>Dikarya</taxon>
        <taxon>Ascomycota</taxon>
        <taxon>Pezizomycotina</taxon>
        <taxon>Dothideomycetes</taxon>
        <taxon>Pleosporomycetidae</taxon>
        <taxon>Venturiales</taxon>
        <taxon>Cylindrosympodiaceae</taxon>
        <taxon>Tothia</taxon>
    </lineage>
</organism>
<sequence length="160" mass="18167">LPSFLNHCLHSPASIVDSGCPLINLLYLGSKEAVPRVSLSSYLQSSLMHGFAYSPSILCPRRIRVCSISLIAVVAKLREFRIARRLFRPGKRPSSSLRIFLYLRQYSRTWATVCRPSRQSYRGSGTPGTRRLKRKSLRPIFSVRICTRSALSLLLRSLWS</sequence>
<proteinExistence type="predicted"/>
<dbReference type="AlphaFoldDB" id="A0A9P4NEJ0"/>
<accession>A0A9P4NEJ0</accession>
<reference evidence="1" key="1">
    <citation type="journal article" date="2020" name="Stud. Mycol.">
        <title>101 Dothideomycetes genomes: a test case for predicting lifestyles and emergence of pathogens.</title>
        <authorList>
            <person name="Haridas S."/>
            <person name="Albert R."/>
            <person name="Binder M."/>
            <person name="Bloem J."/>
            <person name="Labutti K."/>
            <person name="Salamov A."/>
            <person name="Andreopoulos B."/>
            <person name="Baker S."/>
            <person name="Barry K."/>
            <person name="Bills G."/>
            <person name="Bluhm B."/>
            <person name="Cannon C."/>
            <person name="Castanera R."/>
            <person name="Culley D."/>
            <person name="Daum C."/>
            <person name="Ezra D."/>
            <person name="Gonzalez J."/>
            <person name="Henrissat B."/>
            <person name="Kuo A."/>
            <person name="Liang C."/>
            <person name="Lipzen A."/>
            <person name="Lutzoni F."/>
            <person name="Magnuson J."/>
            <person name="Mondo S."/>
            <person name="Nolan M."/>
            <person name="Ohm R."/>
            <person name="Pangilinan J."/>
            <person name="Park H.-J."/>
            <person name="Ramirez L."/>
            <person name="Alfaro M."/>
            <person name="Sun H."/>
            <person name="Tritt A."/>
            <person name="Yoshinaga Y."/>
            <person name="Zwiers L.-H."/>
            <person name="Turgeon B."/>
            <person name="Goodwin S."/>
            <person name="Spatafora J."/>
            <person name="Crous P."/>
            <person name="Grigoriev I."/>
        </authorList>
    </citation>
    <scope>NUCLEOTIDE SEQUENCE</scope>
    <source>
        <strain evidence="1">CBS 130266</strain>
    </source>
</reference>
<keyword evidence="2" id="KW-1185">Reference proteome</keyword>
<protein>
    <submittedName>
        <fullName evidence="1">Uncharacterized protein</fullName>
    </submittedName>
</protein>
<feature type="non-terminal residue" evidence="1">
    <location>
        <position position="1"/>
    </location>
</feature>
<evidence type="ECO:0000313" key="1">
    <source>
        <dbReference type="EMBL" id="KAF2416983.1"/>
    </source>
</evidence>
<dbReference type="OrthoDB" id="3944058at2759"/>
<gene>
    <name evidence="1" type="ORF">EJ08DRAFT_708416</name>
</gene>
<name>A0A9P4NEJ0_9PEZI</name>
<comment type="caution">
    <text evidence="1">The sequence shown here is derived from an EMBL/GenBank/DDBJ whole genome shotgun (WGS) entry which is preliminary data.</text>
</comment>